<dbReference type="EnsemblMetazoa" id="Aqu2.1.26381_001">
    <property type="protein sequence ID" value="Aqu2.1.26381_001"/>
    <property type="gene ID" value="Aqu2.1.26381"/>
</dbReference>
<dbReference type="AlphaFoldDB" id="A0A1X7UFX4"/>
<evidence type="ECO:0000313" key="1">
    <source>
        <dbReference type="EnsemblMetazoa" id="Aqu2.1.26381_001"/>
    </source>
</evidence>
<protein>
    <submittedName>
        <fullName evidence="1">Uncharacterized protein</fullName>
    </submittedName>
</protein>
<dbReference type="InParanoid" id="A0A1X7UFX4"/>
<organism evidence="1">
    <name type="scientific">Amphimedon queenslandica</name>
    <name type="common">Sponge</name>
    <dbReference type="NCBI Taxonomy" id="400682"/>
    <lineage>
        <taxon>Eukaryota</taxon>
        <taxon>Metazoa</taxon>
        <taxon>Porifera</taxon>
        <taxon>Demospongiae</taxon>
        <taxon>Heteroscleromorpha</taxon>
        <taxon>Haplosclerida</taxon>
        <taxon>Niphatidae</taxon>
        <taxon>Amphimedon</taxon>
    </lineage>
</organism>
<proteinExistence type="predicted"/>
<accession>A0A1X7UFX4</accession>
<name>A0A1X7UFX4_AMPQE</name>
<sequence>MRVWVAEAMAEFPCMVTLTSSFSKLININCFNEAMNPINSSAV</sequence>
<reference evidence="1" key="1">
    <citation type="submission" date="2017-05" db="UniProtKB">
        <authorList>
            <consortium name="EnsemblMetazoa"/>
        </authorList>
    </citation>
    <scope>IDENTIFICATION</scope>
</reference>